<evidence type="ECO:0000313" key="9">
    <source>
        <dbReference type="EMBL" id="KKP78106.1"/>
    </source>
</evidence>
<evidence type="ECO:0000313" key="10">
    <source>
        <dbReference type="Proteomes" id="UP000034816"/>
    </source>
</evidence>
<dbReference type="GO" id="GO:0005524">
    <property type="term" value="F:ATP binding"/>
    <property type="evidence" value="ECO:0007669"/>
    <property type="project" value="UniProtKB-UniRule"/>
</dbReference>
<feature type="binding site" evidence="5">
    <location>
        <begin position="137"/>
        <end position="138"/>
    </location>
    <ligand>
        <name>ATP</name>
        <dbReference type="ChEBI" id="CHEBI:30616"/>
    </ligand>
</feature>
<proteinExistence type="inferred from homology"/>
<dbReference type="InterPro" id="IPR036193">
    <property type="entry name" value="ADK_active_lid_dom_sf"/>
</dbReference>
<comment type="caution">
    <text evidence="9">The sequence shown here is derived from an EMBL/GenBank/DDBJ whole genome shotgun (WGS) entry which is preliminary data.</text>
</comment>
<comment type="subunit">
    <text evidence="5 7">Monomer.</text>
</comment>
<dbReference type="Pfam" id="PF05191">
    <property type="entry name" value="ADK_lid"/>
    <property type="match status" value="1"/>
</dbReference>
<dbReference type="InterPro" id="IPR007862">
    <property type="entry name" value="Adenylate_kinase_lid-dom"/>
</dbReference>
<keyword evidence="5" id="KW-0479">Metal-binding</keyword>
<dbReference type="SUPFAM" id="SSF57774">
    <property type="entry name" value="Microbial and mitochondrial ADK, insert 'zinc finger' domain"/>
    <property type="match status" value="1"/>
</dbReference>
<keyword evidence="3 5" id="KW-0547">Nucleotide-binding</keyword>
<feature type="binding site" evidence="5">
    <location>
        <position position="151"/>
    </location>
    <ligand>
        <name>Zn(2+)</name>
        <dbReference type="ChEBI" id="CHEBI:29105"/>
        <note>structural</note>
    </ligand>
</feature>
<accession>A0A0G0CPG7</accession>
<feature type="binding site" evidence="5">
    <location>
        <position position="128"/>
    </location>
    <ligand>
        <name>ATP</name>
        <dbReference type="ChEBI" id="CHEBI:30616"/>
    </ligand>
</feature>
<dbReference type="GO" id="GO:0005737">
    <property type="term" value="C:cytoplasm"/>
    <property type="evidence" value="ECO:0007669"/>
    <property type="project" value="UniProtKB-SubCell"/>
</dbReference>
<evidence type="ECO:0000256" key="4">
    <source>
        <dbReference type="ARBA" id="ARBA00022777"/>
    </source>
</evidence>
<dbReference type="AlphaFoldDB" id="A0A0G0CPG7"/>
<feature type="region of interest" description="NMP" evidence="5">
    <location>
        <begin position="31"/>
        <end position="60"/>
    </location>
</feature>
<comment type="pathway">
    <text evidence="5">Purine metabolism; AMP biosynthesis via salvage pathway; AMP from ADP: step 1/1.</text>
</comment>
<feature type="binding site" evidence="5">
    <location>
        <position position="154"/>
    </location>
    <ligand>
        <name>Zn(2+)</name>
        <dbReference type="ChEBI" id="CHEBI:29105"/>
        <note>structural</note>
    </ligand>
</feature>
<gene>
    <name evidence="5" type="primary">adk</name>
    <name evidence="9" type="ORF">UR73_C0003G0001</name>
</gene>
<dbReference type="SUPFAM" id="SSF52540">
    <property type="entry name" value="P-loop containing nucleoside triphosphate hydrolases"/>
    <property type="match status" value="1"/>
</dbReference>
<dbReference type="InterPro" id="IPR027417">
    <property type="entry name" value="P-loop_NTPase"/>
</dbReference>
<comment type="similarity">
    <text evidence="5 6">Belongs to the adenylate kinase family.</text>
</comment>
<evidence type="ECO:0000256" key="2">
    <source>
        <dbReference type="ARBA" id="ARBA00022727"/>
    </source>
</evidence>
<feature type="binding site" evidence="5">
    <location>
        <position position="131"/>
    </location>
    <ligand>
        <name>Zn(2+)</name>
        <dbReference type="ChEBI" id="CHEBI:29105"/>
        <note>structural</note>
    </ligand>
</feature>
<feature type="binding site" evidence="5">
    <location>
        <position position="32"/>
    </location>
    <ligand>
        <name>AMP</name>
        <dbReference type="ChEBI" id="CHEBI:456215"/>
    </ligand>
</feature>
<dbReference type="Gene3D" id="3.40.50.300">
    <property type="entry name" value="P-loop containing nucleotide triphosphate hydrolases"/>
    <property type="match status" value="1"/>
</dbReference>
<keyword evidence="4 5" id="KW-0418">Kinase</keyword>
<dbReference type="GO" id="GO:0008270">
    <property type="term" value="F:zinc ion binding"/>
    <property type="evidence" value="ECO:0007669"/>
    <property type="project" value="UniProtKB-UniRule"/>
</dbReference>
<name>A0A0G0CPG7_9BACT</name>
<dbReference type="UniPathway" id="UPA00588">
    <property type="reaction ID" value="UER00649"/>
</dbReference>
<dbReference type="PANTHER" id="PTHR23359">
    <property type="entry name" value="NUCLEOTIDE KINASE"/>
    <property type="match status" value="1"/>
</dbReference>
<feature type="binding site" evidence="5">
    <location>
        <begin position="58"/>
        <end position="60"/>
    </location>
    <ligand>
        <name>AMP</name>
        <dbReference type="ChEBI" id="CHEBI:456215"/>
    </ligand>
</feature>
<keyword evidence="5" id="KW-0862">Zinc</keyword>
<reference evidence="9 10" key="1">
    <citation type="journal article" date="2015" name="Nature">
        <title>rRNA introns, odd ribosomes, and small enigmatic genomes across a large radiation of phyla.</title>
        <authorList>
            <person name="Brown C.T."/>
            <person name="Hug L.A."/>
            <person name="Thomas B.C."/>
            <person name="Sharon I."/>
            <person name="Castelle C.J."/>
            <person name="Singh A."/>
            <person name="Wilkins M.J."/>
            <person name="Williams K.H."/>
            <person name="Banfield J.F."/>
        </authorList>
    </citation>
    <scope>NUCLEOTIDE SEQUENCE [LARGE SCALE GENOMIC DNA]</scope>
</reference>
<evidence type="ECO:0000256" key="1">
    <source>
        <dbReference type="ARBA" id="ARBA00022679"/>
    </source>
</evidence>
<keyword evidence="5 7" id="KW-0067">ATP-binding</keyword>
<dbReference type="Proteomes" id="UP000034816">
    <property type="component" value="Unassembled WGS sequence"/>
</dbReference>
<comment type="caution">
    <text evidence="5">Lacks conserved residue(s) required for the propagation of feature annotation.</text>
</comment>
<dbReference type="PRINTS" id="PR00094">
    <property type="entry name" value="ADENYLTKNASE"/>
</dbReference>
<dbReference type="CDD" id="cd01428">
    <property type="entry name" value="ADK"/>
    <property type="match status" value="1"/>
</dbReference>
<dbReference type="EC" id="2.7.4.3" evidence="5 7"/>
<keyword evidence="5" id="KW-0963">Cytoplasm</keyword>
<comment type="domain">
    <text evidence="5">Consists of three domains, a large central CORE domain and two small peripheral domains, NMPbind and LID, which undergo movements during catalysis. The LID domain closes over the site of phosphoryl transfer upon ATP binding. Assembling and dissambling the active center during each catalytic cycle provides an effective means to prevent ATP hydrolysis. Some bacteria have evolved a zinc-coordinating structure that stabilizes the LID domain.</text>
</comment>
<dbReference type="GO" id="GO:0044209">
    <property type="term" value="P:AMP salvage"/>
    <property type="evidence" value="ECO:0007669"/>
    <property type="project" value="UniProtKB-UniRule"/>
</dbReference>
<feature type="region of interest" description="LID" evidence="5">
    <location>
        <begin position="127"/>
        <end position="164"/>
    </location>
</feature>
<feature type="domain" description="Adenylate kinase active site lid" evidence="8">
    <location>
        <begin position="128"/>
        <end position="163"/>
    </location>
</feature>
<feature type="binding site" evidence="5">
    <location>
        <position position="93"/>
    </location>
    <ligand>
        <name>AMP</name>
        <dbReference type="ChEBI" id="CHEBI:456215"/>
    </ligand>
</feature>
<evidence type="ECO:0000256" key="6">
    <source>
        <dbReference type="RuleBase" id="RU003330"/>
    </source>
</evidence>
<evidence type="ECO:0000256" key="7">
    <source>
        <dbReference type="RuleBase" id="RU003331"/>
    </source>
</evidence>
<sequence>MKTILFHGPSGSGKDTQVELLVDRFEIEKIGTGDMFRTMYSEGDIDAIKAYEYWSKGKFVPNDLTYKMFPKWLAKFNQEKDWMLVSVVRDIGQVPLLDELLAQYGRKLDVFLHLKLSEEMAIERRTLRWTCPRCGSTYHKKYKKEKVEGYCDKCGMKLSQREDDTLERTKSLYNEYQKTITPILGEYSSRGIVKEIDASPGIEEIHQEIIRQLNL</sequence>
<evidence type="ECO:0000259" key="8">
    <source>
        <dbReference type="Pfam" id="PF05191"/>
    </source>
</evidence>
<dbReference type="InterPro" id="IPR000850">
    <property type="entry name" value="Adenylat/UMP-CMP_kin"/>
</dbReference>
<feature type="binding site" evidence="5">
    <location>
        <position position="37"/>
    </location>
    <ligand>
        <name>AMP</name>
        <dbReference type="ChEBI" id="CHEBI:456215"/>
    </ligand>
</feature>
<dbReference type="EMBL" id="LBQH01000003">
    <property type="protein sequence ID" value="KKP78106.1"/>
    <property type="molecule type" value="Genomic_DNA"/>
</dbReference>
<keyword evidence="1 5" id="KW-0808">Transferase</keyword>
<feature type="binding site" evidence="5">
    <location>
        <position position="161"/>
    </location>
    <ligand>
        <name>AMP</name>
        <dbReference type="ChEBI" id="CHEBI:456215"/>
    </ligand>
</feature>
<dbReference type="GO" id="GO:0004017">
    <property type="term" value="F:AMP kinase activity"/>
    <property type="evidence" value="ECO:0007669"/>
    <property type="project" value="UniProtKB-UniRule"/>
</dbReference>
<evidence type="ECO:0000256" key="5">
    <source>
        <dbReference type="HAMAP-Rule" id="MF_00235"/>
    </source>
</evidence>
<keyword evidence="2 5" id="KW-0545">Nucleotide biosynthesis</keyword>
<organism evidence="9 10">
    <name type="scientific">candidate division WS6 bacterium GW2011_GWF1_35_23</name>
    <dbReference type="NCBI Taxonomy" id="1619097"/>
    <lineage>
        <taxon>Bacteria</taxon>
        <taxon>Candidatus Dojkabacteria</taxon>
    </lineage>
</organism>
<dbReference type="Pfam" id="PF00406">
    <property type="entry name" value="ADK"/>
    <property type="match status" value="1"/>
</dbReference>
<comment type="subcellular location">
    <subcellularLocation>
        <location evidence="5 7">Cytoplasm</location>
    </subcellularLocation>
</comment>
<comment type="catalytic activity">
    <reaction evidence="5 7">
        <text>AMP + ATP = 2 ADP</text>
        <dbReference type="Rhea" id="RHEA:12973"/>
        <dbReference type="ChEBI" id="CHEBI:30616"/>
        <dbReference type="ChEBI" id="CHEBI:456215"/>
        <dbReference type="ChEBI" id="CHEBI:456216"/>
        <dbReference type="EC" id="2.7.4.3"/>
    </reaction>
</comment>
<feature type="binding site" evidence="5">
    <location>
        <position position="200"/>
    </location>
    <ligand>
        <name>ATP</name>
        <dbReference type="ChEBI" id="CHEBI:30616"/>
    </ligand>
</feature>
<evidence type="ECO:0000256" key="3">
    <source>
        <dbReference type="ARBA" id="ARBA00022741"/>
    </source>
</evidence>
<protein>
    <recommendedName>
        <fullName evidence="5 7">Adenylate kinase</fullName>
        <shortName evidence="5">AK</shortName>
        <ecNumber evidence="5 7">2.7.4.3</ecNumber>
    </recommendedName>
    <alternativeName>
        <fullName evidence="5">ATP-AMP transphosphorylase</fullName>
    </alternativeName>
    <alternativeName>
        <fullName evidence="5">ATP:AMP phosphotransferase</fullName>
    </alternativeName>
    <alternativeName>
        <fullName evidence="5">Adenylate monophosphate kinase</fullName>
    </alternativeName>
</protein>
<comment type="function">
    <text evidence="5">Catalyzes the reversible transfer of the terminal phosphate group between ATP and AMP. Plays an important role in cellular energy homeostasis and in adenine nucleotide metabolism.</text>
</comment>
<feature type="binding site" evidence="5">
    <location>
        <position position="134"/>
    </location>
    <ligand>
        <name>Zn(2+)</name>
        <dbReference type="ChEBI" id="CHEBI:29105"/>
        <note>structural</note>
    </ligand>
</feature>
<dbReference type="HAMAP" id="MF_00235">
    <property type="entry name" value="Adenylate_kinase_Adk"/>
    <property type="match status" value="1"/>
</dbReference>